<accession>A0A9P5VQH5</accession>
<feature type="compositionally biased region" description="Low complexity" evidence="1">
    <location>
        <begin position="60"/>
        <end position="72"/>
    </location>
</feature>
<proteinExistence type="predicted"/>
<dbReference type="Proteomes" id="UP000696485">
    <property type="component" value="Unassembled WGS sequence"/>
</dbReference>
<gene>
    <name evidence="2" type="ORF">BG006_005004</name>
</gene>
<evidence type="ECO:0000256" key="1">
    <source>
        <dbReference type="SAM" id="MobiDB-lite"/>
    </source>
</evidence>
<organism evidence="2 3">
    <name type="scientific">Podila minutissima</name>
    <dbReference type="NCBI Taxonomy" id="64525"/>
    <lineage>
        <taxon>Eukaryota</taxon>
        <taxon>Fungi</taxon>
        <taxon>Fungi incertae sedis</taxon>
        <taxon>Mucoromycota</taxon>
        <taxon>Mortierellomycotina</taxon>
        <taxon>Mortierellomycetes</taxon>
        <taxon>Mortierellales</taxon>
        <taxon>Mortierellaceae</taxon>
        <taxon>Podila</taxon>
    </lineage>
</organism>
<sequence length="139" mass="14402">MDVVRITQALKQQNPARFSSRSGSSSNTLSSSTTEPMALHRYAWDGSSLTANTVHAQEQTSSTPISPTATSSPSPFFTLPSFSLSSILPAAVESAGGIFSGSGSAAGSRLVGTGSLGEMEVQSLLLRSMPMFGNLISKD</sequence>
<evidence type="ECO:0000313" key="2">
    <source>
        <dbReference type="EMBL" id="KAF9337377.1"/>
    </source>
</evidence>
<evidence type="ECO:0000313" key="3">
    <source>
        <dbReference type="Proteomes" id="UP000696485"/>
    </source>
</evidence>
<feature type="region of interest" description="Disordered" evidence="1">
    <location>
        <begin position="12"/>
        <end position="34"/>
    </location>
</feature>
<protein>
    <submittedName>
        <fullName evidence="2">Uncharacterized protein</fullName>
    </submittedName>
</protein>
<reference evidence="2" key="1">
    <citation type="journal article" date="2020" name="Fungal Divers.">
        <title>Resolving the Mortierellaceae phylogeny through synthesis of multi-gene phylogenetics and phylogenomics.</title>
        <authorList>
            <person name="Vandepol N."/>
            <person name="Liber J."/>
            <person name="Desiro A."/>
            <person name="Na H."/>
            <person name="Kennedy M."/>
            <person name="Barry K."/>
            <person name="Grigoriev I.V."/>
            <person name="Miller A.N."/>
            <person name="O'Donnell K."/>
            <person name="Stajich J.E."/>
            <person name="Bonito G."/>
        </authorList>
    </citation>
    <scope>NUCLEOTIDE SEQUENCE</scope>
    <source>
        <strain evidence="2">NVP1</strain>
    </source>
</reference>
<name>A0A9P5VQH5_9FUNG</name>
<dbReference type="EMBL" id="JAAAUY010000028">
    <property type="protein sequence ID" value="KAF9337377.1"/>
    <property type="molecule type" value="Genomic_DNA"/>
</dbReference>
<feature type="region of interest" description="Disordered" evidence="1">
    <location>
        <begin position="53"/>
        <end position="72"/>
    </location>
</feature>
<dbReference type="AlphaFoldDB" id="A0A9P5VQH5"/>
<keyword evidence="3" id="KW-1185">Reference proteome</keyword>
<comment type="caution">
    <text evidence="2">The sequence shown here is derived from an EMBL/GenBank/DDBJ whole genome shotgun (WGS) entry which is preliminary data.</text>
</comment>
<feature type="compositionally biased region" description="Low complexity" evidence="1">
    <location>
        <begin position="19"/>
        <end position="34"/>
    </location>
</feature>